<proteinExistence type="predicted"/>
<dbReference type="PANTHER" id="PTHR46307:SF4">
    <property type="entry name" value="G9A, ISOFORM B"/>
    <property type="match status" value="1"/>
</dbReference>
<feature type="non-terminal residue" evidence="2">
    <location>
        <position position="328"/>
    </location>
</feature>
<feature type="compositionally biased region" description="Basic and acidic residues" evidence="1">
    <location>
        <begin position="205"/>
        <end position="215"/>
    </location>
</feature>
<dbReference type="AlphaFoldDB" id="A0A1A7WDQ4"/>
<name>A0A1A7WDQ4_9TELE</name>
<dbReference type="InterPro" id="IPR043550">
    <property type="entry name" value="EHMT1/EHMT2"/>
</dbReference>
<evidence type="ECO:0000256" key="1">
    <source>
        <dbReference type="SAM" id="MobiDB-lite"/>
    </source>
</evidence>
<dbReference type="PANTHER" id="PTHR46307">
    <property type="entry name" value="G9A, ISOFORM B"/>
    <property type="match status" value="1"/>
</dbReference>
<dbReference type="GO" id="GO:0002039">
    <property type="term" value="F:p53 binding"/>
    <property type="evidence" value="ECO:0007669"/>
    <property type="project" value="InterPro"/>
</dbReference>
<keyword evidence="2" id="KW-0489">Methyltransferase</keyword>
<reference evidence="2" key="1">
    <citation type="submission" date="2016-05" db="EMBL/GenBank/DDBJ databases">
        <authorList>
            <person name="Lavstsen T."/>
            <person name="Jespersen J.S."/>
        </authorList>
    </citation>
    <scope>NUCLEOTIDE SEQUENCE</scope>
    <source>
        <tissue evidence="2">Brain</tissue>
    </source>
</reference>
<dbReference type="GO" id="GO:0016279">
    <property type="term" value="F:protein-lysine N-methyltransferase activity"/>
    <property type="evidence" value="ECO:0007669"/>
    <property type="project" value="InterPro"/>
</dbReference>
<feature type="compositionally biased region" description="Basic and acidic residues" evidence="1">
    <location>
        <begin position="134"/>
        <end position="146"/>
    </location>
</feature>
<dbReference type="EMBL" id="HADW01002732">
    <property type="protein sequence ID" value="SBP04132.1"/>
    <property type="molecule type" value="Transcribed_RNA"/>
</dbReference>
<evidence type="ECO:0000313" key="2">
    <source>
        <dbReference type="EMBL" id="SBP04132.1"/>
    </source>
</evidence>
<dbReference type="GO" id="GO:0032259">
    <property type="term" value="P:methylation"/>
    <property type="evidence" value="ECO:0007669"/>
    <property type="project" value="UniProtKB-KW"/>
</dbReference>
<reference evidence="2" key="2">
    <citation type="submission" date="2016-06" db="EMBL/GenBank/DDBJ databases">
        <title>The genome of a short-lived fish provides insights into sex chromosome evolution and the genetic control of aging.</title>
        <authorList>
            <person name="Reichwald K."/>
            <person name="Felder M."/>
            <person name="Petzold A."/>
            <person name="Koch P."/>
            <person name="Groth M."/>
            <person name="Platzer M."/>
        </authorList>
    </citation>
    <scope>NUCLEOTIDE SEQUENCE</scope>
    <source>
        <tissue evidence="2">Brain</tissue>
    </source>
</reference>
<accession>A0A1A7WDQ4</accession>
<protein>
    <submittedName>
        <fullName evidence="2">Euchromatic histone-lysine N-methyltransferase 1a</fullName>
    </submittedName>
</protein>
<dbReference type="GO" id="GO:0042054">
    <property type="term" value="F:histone methyltransferase activity"/>
    <property type="evidence" value="ECO:0007669"/>
    <property type="project" value="InterPro"/>
</dbReference>
<sequence>MFGPKVTPTGAAMDQCQNPALGRGSSSPAASASTGSKEPGAKIGQRPRLVVTPFHNSIIVTNNAALVSRRPGAAPGSLNFGAAVVERPLPSPPSALPAAAGSSEKQNRVLGSTQKTAAEKTTASFVKPAGKKAPKSDPTDTLRLEPHTNQNGKDAPPSAKPQAALKKRKRKMGMYNLVPKKKTKAVKPQEKKEEPKVGVEQTQPKADEAAGHTDTRTELQVERVESAEYTELALDCLDLKAQEELLSPHFSAATGDAEVAGTDLDEELPLCCCRMETPNSSGSQLGLAWTCMAKESSDGMQSYCQRPVMKQEMMRPSNTVQLLVLCED</sequence>
<feature type="compositionally biased region" description="Low complexity" evidence="1">
    <location>
        <begin position="22"/>
        <end position="36"/>
    </location>
</feature>
<keyword evidence="2" id="KW-0808">Transferase</keyword>
<feature type="region of interest" description="Disordered" evidence="1">
    <location>
        <begin position="1"/>
        <end position="47"/>
    </location>
</feature>
<organism evidence="2">
    <name type="scientific">Iconisemion striatum</name>
    <dbReference type="NCBI Taxonomy" id="60296"/>
    <lineage>
        <taxon>Eukaryota</taxon>
        <taxon>Metazoa</taxon>
        <taxon>Chordata</taxon>
        <taxon>Craniata</taxon>
        <taxon>Vertebrata</taxon>
        <taxon>Euteleostomi</taxon>
        <taxon>Actinopterygii</taxon>
        <taxon>Neopterygii</taxon>
        <taxon>Teleostei</taxon>
        <taxon>Neoteleostei</taxon>
        <taxon>Acanthomorphata</taxon>
        <taxon>Ovalentaria</taxon>
        <taxon>Atherinomorphae</taxon>
        <taxon>Cyprinodontiformes</taxon>
        <taxon>Nothobranchiidae</taxon>
        <taxon>Iconisemion</taxon>
    </lineage>
</organism>
<feature type="compositionally biased region" description="Basic and acidic residues" evidence="1">
    <location>
        <begin position="187"/>
        <end position="197"/>
    </location>
</feature>
<feature type="compositionally biased region" description="Polar residues" evidence="1">
    <location>
        <begin position="109"/>
        <end position="124"/>
    </location>
</feature>
<gene>
    <name evidence="2" type="primary">EHMT1A</name>
</gene>
<feature type="region of interest" description="Disordered" evidence="1">
    <location>
        <begin position="92"/>
        <end position="215"/>
    </location>
</feature>